<feature type="region of interest" description="Disordered" evidence="1">
    <location>
        <begin position="289"/>
        <end position="314"/>
    </location>
</feature>
<sequence>MKSQQSSGMCPNTYGLPDGFINSITCNPIILRPYVPVPVLSCPACRPPPRHAFRAVPESEPSHDPLRRAHRTLIPSPSFCSEMHRPHWEVWYIVKIANPKCDDLDVIPSNWLVDKTKCHYPPAMAKYRAKRRLISQDWEIMNIKTTSKPYCDYDSAMTDCIRLLSGKNTQSASDAEPKGLGCRKKKITHVFSPQASPVKKKGKKGSAPLTDQILQRENNISQKKSGKLVFPTPPSLGKPAPKSSLSPSILEEYKAPKKQLFSVDIFDGCKEDLFIKPSCNNKLKTGKCGQMEKPAPKCTPASSTQKENKAPKKQSFSVDLFDGCEEDLLINPSCNNKLKTGKCGQKEKPAPKSTPSPSILKENKAPKKQSFSVDLFDGCEEDLLINPSCNKLKSGKSGQKEKPSGDDNPVNKGSDYACSIRHKLIPCANPSGDPTLADMALTICAIAKQVESLTRMMGNMQTDVNILATQEPMKEKKKSSSKEVFDALPFSDFEKLIEFDDKIRADSKLSEKLVSYLYKKVDKSAVSKMARDVVRNIITPELYIKINLHGKGDSNKEGWTELHMFQVQQSVVSKKFGESDLVMKQLKATTGLLLVQEAGKFLKKLSLRPASTPLNDILQSAPTPLDEIMQPVNVSDNEESEVLSDCTPVPSENDFLSDPDDDTYFVEGEIA</sequence>
<dbReference type="EMBL" id="OU963864">
    <property type="protein sequence ID" value="CAH0385956.1"/>
    <property type="molecule type" value="Genomic_DNA"/>
</dbReference>
<feature type="region of interest" description="Disordered" evidence="1">
    <location>
        <begin position="225"/>
        <end position="246"/>
    </location>
</feature>
<dbReference type="AlphaFoldDB" id="A0A9P0F1Q7"/>
<gene>
    <name evidence="2" type="ORF">BEMITA_LOCUS5130</name>
</gene>
<evidence type="ECO:0000313" key="2">
    <source>
        <dbReference type="EMBL" id="CAH0385956.1"/>
    </source>
</evidence>
<reference evidence="2" key="1">
    <citation type="submission" date="2021-12" db="EMBL/GenBank/DDBJ databases">
        <authorList>
            <person name="King R."/>
        </authorList>
    </citation>
    <scope>NUCLEOTIDE SEQUENCE</scope>
</reference>
<evidence type="ECO:0000256" key="1">
    <source>
        <dbReference type="SAM" id="MobiDB-lite"/>
    </source>
</evidence>
<dbReference type="Proteomes" id="UP001152759">
    <property type="component" value="Chromosome 3"/>
</dbReference>
<keyword evidence="3" id="KW-1185">Reference proteome</keyword>
<proteinExistence type="predicted"/>
<evidence type="ECO:0000313" key="3">
    <source>
        <dbReference type="Proteomes" id="UP001152759"/>
    </source>
</evidence>
<protein>
    <recommendedName>
        <fullName evidence="4">DUF4806 domain-containing protein</fullName>
    </recommendedName>
</protein>
<accession>A0A9P0F1Q7</accession>
<organism evidence="2 3">
    <name type="scientific">Bemisia tabaci</name>
    <name type="common">Sweetpotato whitefly</name>
    <name type="synonym">Aleurodes tabaci</name>
    <dbReference type="NCBI Taxonomy" id="7038"/>
    <lineage>
        <taxon>Eukaryota</taxon>
        <taxon>Metazoa</taxon>
        <taxon>Ecdysozoa</taxon>
        <taxon>Arthropoda</taxon>
        <taxon>Hexapoda</taxon>
        <taxon>Insecta</taxon>
        <taxon>Pterygota</taxon>
        <taxon>Neoptera</taxon>
        <taxon>Paraneoptera</taxon>
        <taxon>Hemiptera</taxon>
        <taxon>Sternorrhyncha</taxon>
        <taxon>Aleyrodoidea</taxon>
        <taxon>Aleyrodidae</taxon>
        <taxon>Aleyrodinae</taxon>
        <taxon>Bemisia</taxon>
    </lineage>
</organism>
<evidence type="ECO:0008006" key="4">
    <source>
        <dbReference type="Google" id="ProtNLM"/>
    </source>
</evidence>
<feature type="region of interest" description="Disordered" evidence="1">
    <location>
        <begin position="390"/>
        <end position="412"/>
    </location>
</feature>
<feature type="region of interest" description="Disordered" evidence="1">
    <location>
        <begin position="341"/>
        <end position="366"/>
    </location>
</feature>
<name>A0A9P0F1Q7_BEMTA</name>